<evidence type="ECO:0000313" key="4">
    <source>
        <dbReference type="Proteomes" id="UP000264779"/>
    </source>
</evidence>
<dbReference type="RefSeq" id="WP_272965100.1">
    <property type="nucleotide sequence ID" value="NZ_CALBIY010000048.1"/>
</dbReference>
<dbReference type="AlphaFoldDB" id="A0A358DV32"/>
<accession>A0A358DV32</accession>
<gene>
    <name evidence="1" type="ORF">DCW74_04460</name>
    <name evidence="2" type="ORF">DEB45_02665</name>
</gene>
<dbReference type="Proteomes" id="UP000264779">
    <property type="component" value="Unassembled WGS sequence"/>
</dbReference>
<name>A0A358DV32_9ALTE</name>
<proteinExistence type="predicted"/>
<dbReference type="Proteomes" id="UP000263517">
    <property type="component" value="Unassembled WGS sequence"/>
</dbReference>
<sequence>MKTPHRSITFPSITPFVLAWALSWLIFSVGFNGQMLPAHAEVTSPSPLAKFTHPGLSYSHRQGNASLAPANDDSEPPTDIAFFSLAIQRFAAEASVELVSPKVVQPSFRYFIHPRAPPQFL</sequence>
<evidence type="ECO:0000313" key="2">
    <source>
        <dbReference type="EMBL" id="HBU50139.1"/>
    </source>
</evidence>
<dbReference type="EMBL" id="DONK01000041">
    <property type="protein sequence ID" value="HBU50139.1"/>
    <property type="molecule type" value="Genomic_DNA"/>
</dbReference>
<protein>
    <submittedName>
        <fullName evidence="2">Uncharacterized protein</fullName>
    </submittedName>
</protein>
<dbReference type="EMBL" id="DNAN01000152">
    <property type="protein sequence ID" value="HAW74972.1"/>
    <property type="molecule type" value="Genomic_DNA"/>
</dbReference>
<reference evidence="3 4" key="1">
    <citation type="journal article" date="2018" name="Nat. Biotechnol.">
        <title>A standardized bacterial taxonomy based on genome phylogeny substantially revises the tree of life.</title>
        <authorList>
            <person name="Parks D.H."/>
            <person name="Chuvochina M."/>
            <person name="Waite D.W."/>
            <person name="Rinke C."/>
            <person name="Skarshewski A."/>
            <person name="Chaumeil P.A."/>
            <person name="Hugenholtz P."/>
        </authorList>
    </citation>
    <scope>NUCLEOTIDE SEQUENCE [LARGE SCALE GENOMIC DNA]</scope>
    <source>
        <strain evidence="2">UBA11621</strain>
        <strain evidence="1">UBA11978</strain>
    </source>
</reference>
<evidence type="ECO:0000313" key="1">
    <source>
        <dbReference type="EMBL" id="HAW74972.1"/>
    </source>
</evidence>
<evidence type="ECO:0000313" key="3">
    <source>
        <dbReference type="Proteomes" id="UP000263517"/>
    </source>
</evidence>
<comment type="caution">
    <text evidence="2">The sequence shown here is derived from an EMBL/GenBank/DDBJ whole genome shotgun (WGS) entry which is preliminary data.</text>
</comment>
<organism evidence="2 4">
    <name type="scientific">Alteromonas australica</name>
    <dbReference type="NCBI Taxonomy" id="589873"/>
    <lineage>
        <taxon>Bacteria</taxon>
        <taxon>Pseudomonadati</taxon>
        <taxon>Pseudomonadota</taxon>
        <taxon>Gammaproteobacteria</taxon>
        <taxon>Alteromonadales</taxon>
        <taxon>Alteromonadaceae</taxon>
        <taxon>Alteromonas/Salinimonas group</taxon>
        <taxon>Alteromonas</taxon>
    </lineage>
</organism>